<organism evidence="9 10">
    <name type="scientific">Flavobacterium agri</name>
    <dbReference type="NCBI Taxonomy" id="2743471"/>
    <lineage>
        <taxon>Bacteria</taxon>
        <taxon>Pseudomonadati</taxon>
        <taxon>Bacteroidota</taxon>
        <taxon>Flavobacteriia</taxon>
        <taxon>Flavobacteriales</taxon>
        <taxon>Flavobacteriaceae</taxon>
        <taxon>Flavobacterium</taxon>
    </lineage>
</organism>
<evidence type="ECO:0000313" key="9">
    <source>
        <dbReference type="EMBL" id="NYA71966.1"/>
    </source>
</evidence>
<evidence type="ECO:0000256" key="5">
    <source>
        <dbReference type="ARBA" id="ARBA00022989"/>
    </source>
</evidence>
<dbReference type="EMBL" id="JACBJI010000006">
    <property type="protein sequence ID" value="NYA71966.1"/>
    <property type="molecule type" value="Genomic_DNA"/>
</dbReference>
<evidence type="ECO:0000256" key="3">
    <source>
        <dbReference type="ARBA" id="ARBA00022448"/>
    </source>
</evidence>
<dbReference type="Proteomes" id="UP000535020">
    <property type="component" value="Unassembled WGS sequence"/>
</dbReference>
<keyword evidence="10" id="KW-1185">Reference proteome</keyword>
<proteinExistence type="inferred from homology"/>
<dbReference type="InterPro" id="IPR006153">
    <property type="entry name" value="Cation/H_exchanger_TM"/>
</dbReference>
<dbReference type="GO" id="GO:0015297">
    <property type="term" value="F:antiporter activity"/>
    <property type="evidence" value="ECO:0007669"/>
    <property type="project" value="InterPro"/>
</dbReference>
<evidence type="ECO:0000259" key="8">
    <source>
        <dbReference type="Pfam" id="PF00999"/>
    </source>
</evidence>
<keyword evidence="5 7" id="KW-1133">Transmembrane helix</keyword>
<evidence type="ECO:0000256" key="4">
    <source>
        <dbReference type="ARBA" id="ARBA00022692"/>
    </source>
</evidence>
<feature type="transmembrane region" description="Helical" evidence="7">
    <location>
        <begin position="6"/>
        <end position="23"/>
    </location>
</feature>
<feature type="domain" description="Cation/H+ exchanger transmembrane" evidence="8">
    <location>
        <begin position="16"/>
        <end position="374"/>
    </location>
</feature>
<dbReference type="PANTHER" id="PTHR42751:SF3">
    <property type="entry name" value="SODIUM_GLUTAMATE SYMPORTER"/>
    <property type="match status" value="1"/>
</dbReference>
<protein>
    <submittedName>
        <fullName evidence="9">Cation:proton antiporter</fullName>
    </submittedName>
</protein>
<keyword evidence="4 7" id="KW-0812">Transmembrane</keyword>
<feature type="transmembrane region" description="Helical" evidence="7">
    <location>
        <begin position="86"/>
        <end position="108"/>
    </location>
</feature>
<dbReference type="AlphaFoldDB" id="A0A7Y8Y3Q5"/>
<dbReference type="Gene3D" id="1.20.1530.20">
    <property type="match status" value="1"/>
</dbReference>
<feature type="transmembrane region" description="Helical" evidence="7">
    <location>
        <begin position="114"/>
        <end position="134"/>
    </location>
</feature>
<dbReference type="GO" id="GO:1902600">
    <property type="term" value="P:proton transmembrane transport"/>
    <property type="evidence" value="ECO:0007669"/>
    <property type="project" value="InterPro"/>
</dbReference>
<dbReference type="Pfam" id="PF00999">
    <property type="entry name" value="Na_H_Exchanger"/>
    <property type="match status" value="1"/>
</dbReference>
<gene>
    <name evidence="9" type="ORF">HZF10_13640</name>
</gene>
<feature type="transmembrane region" description="Helical" evidence="7">
    <location>
        <begin position="234"/>
        <end position="250"/>
    </location>
</feature>
<feature type="transmembrane region" description="Helical" evidence="7">
    <location>
        <begin position="176"/>
        <end position="197"/>
    </location>
</feature>
<feature type="transmembrane region" description="Helical" evidence="7">
    <location>
        <begin position="146"/>
        <end position="170"/>
    </location>
</feature>
<feature type="transmembrane region" description="Helical" evidence="7">
    <location>
        <begin position="262"/>
        <end position="281"/>
    </location>
</feature>
<keyword evidence="6 7" id="KW-0472">Membrane</keyword>
<evidence type="ECO:0000256" key="2">
    <source>
        <dbReference type="ARBA" id="ARBA00005551"/>
    </source>
</evidence>
<evidence type="ECO:0000256" key="6">
    <source>
        <dbReference type="ARBA" id="ARBA00023136"/>
    </source>
</evidence>
<evidence type="ECO:0000256" key="7">
    <source>
        <dbReference type="SAM" id="Phobius"/>
    </source>
</evidence>
<comment type="similarity">
    <text evidence="2">Belongs to the monovalent cation:proton antiporter 2 (CPA2) transporter (TC 2.A.37) family.</text>
</comment>
<comment type="caution">
    <text evidence="9">The sequence shown here is derived from an EMBL/GenBank/DDBJ whole genome shotgun (WGS) entry which is preliminary data.</text>
</comment>
<keyword evidence="3" id="KW-0813">Transport</keyword>
<feature type="transmembrane region" description="Helical" evidence="7">
    <location>
        <begin position="323"/>
        <end position="346"/>
    </location>
</feature>
<accession>A0A7Y8Y3Q5</accession>
<comment type="subcellular location">
    <subcellularLocation>
        <location evidence="1">Membrane</location>
        <topology evidence="1">Multi-pass membrane protein</topology>
    </subcellularLocation>
</comment>
<evidence type="ECO:0000256" key="1">
    <source>
        <dbReference type="ARBA" id="ARBA00004141"/>
    </source>
</evidence>
<feature type="transmembrane region" description="Helical" evidence="7">
    <location>
        <begin position="352"/>
        <end position="374"/>
    </location>
</feature>
<name>A0A7Y8Y3Q5_9FLAO</name>
<dbReference type="InterPro" id="IPR038770">
    <property type="entry name" value="Na+/solute_symporter_sf"/>
</dbReference>
<dbReference type="GO" id="GO:0016020">
    <property type="term" value="C:membrane"/>
    <property type="evidence" value="ECO:0007669"/>
    <property type="project" value="UniProtKB-SubCell"/>
</dbReference>
<feature type="transmembrane region" description="Helical" evidence="7">
    <location>
        <begin position="56"/>
        <end position="74"/>
    </location>
</feature>
<feature type="transmembrane region" description="Helical" evidence="7">
    <location>
        <begin position="293"/>
        <end position="311"/>
    </location>
</feature>
<sequence length="391" mass="42868">MSSELFHGLAVLSFVILLLIMLLRKIRQPYFIAYILSGVLLGPQVCNIVNEAEVISQLGEMGIVLLMFFIGSEIRLPDLTRAFARPLFIASVQVAVSLACMWGIGTYLEWSTTMTVLMGFIISLSSSAIVFQYLSRTGEMNSQLGLITSGVLLIQDILVVPMVVCLNFMAAGNVSAVDLAKVCAGGMLILLLLRAVSVRRPSLPFKRDIIADHDLQVFLGFAICFGMAWVTAWLGLSAALGAFVAGIVIGKDKATRWLGKALIPFRVFFLAFFFIAVGLQLDLPFFRDNVGTIVFVALSVLLINSLLNAMLFRLAGNSWRDSLYGGALLSQIGEFSFVLMTLAVSLGLVGNYLYQVTLAVITLTMLLSSFWITVMQRLIYRLPLPEKTTFS</sequence>
<feature type="transmembrane region" description="Helical" evidence="7">
    <location>
        <begin position="30"/>
        <end position="50"/>
    </location>
</feature>
<evidence type="ECO:0000313" key="10">
    <source>
        <dbReference type="Proteomes" id="UP000535020"/>
    </source>
</evidence>
<dbReference type="RefSeq" id="WP_176006776.1">
    <property type="nucleotide sequence ID" value="NZ_JABWMI010000015.1"/>
</dbReference>
<reference evidence="9 10" key="1">
    <citation type="submission" date="2020-07" db="EMBL/GenBank/DDBJ databases">
        <authorList>
            <person name="Sun Q."/>
        </authorList>
    </citation>
    <scope>NUCLEOTIDE SEQUENCE [LARGE SCALE GENOMIC DNA]</scope>
    <source>
        <strain evidence="9 10">MAH-1</strain>
    </source>
</reference>
<dbReference type="PANTHER" id="PTHR42751">
    <property type="entry name" value="SODIUM/HYDROGEN EXCHANGER FAMILY/TRKA DOMAIN PROTEIN"/>
    <property type="match status" value="1"/>
</dbReference>